<sequence length="439" mass="50492">MDIIKYPHGENALNVKRNNLYKCKVTVTADLVSEVLARVRNDWEVAFMFFKWAGEQRGYAHSLRQYNCMIAILGKMGQFEKCWSLIDEMEKGGGNGLGESMVTSQTLLIMVRRYAAVHDVENAVKTFHGYERFGFKVGVDVFHDVLSALCRYKNVDEAEKFMFRNEKVFPLCTKSFNIVLNGWCNVVCSPREGKRVWLEMCNRGIHRDVVSYSSIISCYSKRCEVNEVIKVFNELLASDVSPDRKLYNSVIHALAKSGRVEKARDVMKSMEERGISPNVVTYNSLIMPLCKKGNSVNARHVFEEMLQRGLLPTVKTYHAFFRVSRTSEEVFSIMRKMSKIGCCLTQDTYVMLIRKFCRWGEVENVWKLWDEMISNGLDPDRSSYVALVHGLFLNGMLDEAYKYHVEMKAKGLLPEPEIENRMEAWMTGMKDSKTKCGDS</sequence>
<keyword evidence="5" id="KW-1185">Reference proteome</keyword>
<dbReference type="EMBL" id="PKPP01000332">
    <property type="protein sequence ID" value="PWA94151.1"/>
    <property type="molecule type" value="Genomic_DNA"/>
</dbReference>
<dbReference type="InterPro" id="IPR002885">
    <property type="entry name" value="PPR_rpt"/>
</dbReference>
<dbReference type="PROSITE" id="PS51375">
    <property type="entry name" value="PPR"/>
    <property type="match status" value="6"/>
</dbReference>
<dbReference type="AlphaFoldDB" id="A0A2U1Q808"/>
<dbReference type="OrthoDB" id="185373at2759"/>
<comment type="similarity">
    <text evidence="1">Belongs to the PPR family. P subfamily.</text>
</comment>
<evidence type="ECO:0000256" key="1">
    <source>
        <dbReference type="ARBA" id="ARBA00007626"/>
    </source>
</evidence>
<dbReference type="Pfam" id="PF01535">
    <property type="entry name" value="PPR"/>
    <property type="match status" value="2"/>
</dbReference>
<dbReference type="PANTHER" id="PTHR47939">
    <property type="entry name" value="MEMBRANE-ASSOCIATED SALT-INDUCIBLE PROTEIN-LIKE"/>
    <property type="match status" value="1"/>
</dbReference>
<feature type="repeat" description="PPR" evidence="3">
    <location>
        <begin position="62"/>
        <end position="96"/>
    </location>
</feature>
<feature type="repeat" description="PPR" evidence="3">
    <location>
        <begin position="380"/>
        <end position="414"/>
    </location>
</feature>
<organism evidence="4 5">
    <name type="scientific">Artemisia annua</name>
    <name type="common">Sweet wormwood</name>
    <dbReference type="NCBI Taxonomy" id="35608"/>
    <lineage>
        <taxon>Eukaryota</taxon>
        <taxon>Viridiplantae</taxon>
        <taxon>Streptophyta</taxon>
        <taxon>Embryophyta</taxon>
        <taxon>Tracheophyta</taxon>
        <taxon>Spermatophyta</taxon>
        <taxon>Magnoliopsida</taxon>
        <taxon>eudicotyledons</taxon>
        <taxon>Gunneridae</taxon>
        <taxon>Pentapetalae</taxon>
        <taxon>asterids</taxon>
        <taxon>campanulids</taxon>
        <taxon>Asterales</taxon>
        <taxon>Asteraceae</taxon>
        <taxon>Asteroideae</taxon>
        <taxon>Anthemideae</taxon>
        <taxon>Artemisiinae</taxon>
        <taxon>Artemisia</taxon>
    </lineage>
</organism>
<protein>
    <submittedName>
        <fullName evidence="4">Pentatricopeptide repeat-containing protein</fullName>
    </submittedName>
</protein>
<evidence type="ECO:0000256" key="2">
    <source>
        <dbReference type="ARBA" id="ARBA00022737"/>
    </source>
</evidence>
<dbReference type="InterPro" id="IPR011990">
    <property type="entry name" value="TPR-like_helical_dom_sf"/>
</dbReference>
<feature type="repeat" description="PPR" evidence="3">
    <location>
        <begin position="345"/>
        <end position="379"/>
    </location>
</feature>
<dbReference type="Proteomes" id="UP000245207">
    <property type="component" value="Unassembled WGS sequence"/>
</dbReference>
<accession>A0A2U1Q808</accession>
<proteinExistence type="inferred from homology"/>
<keyword evidence="2" id="KW-0677">Repeat</keyword>
<feature type="repeat" description="PPR" evidence="3">
    <location>
        <begin position="278"/>
        <end position="312"/>
    </location>
</feature>
<dbReference type="Gene3D" id="1.25.40.10">
    <property type="entry name" value="Tetratricopeptide repeat domain"/>
    <property type="match status" value="4"/>
</dbReference>
<dbReference type="SUPFAM" id="SSF48452">
    <property type="entry name" value="TPR-like"/>
    <property type="match status" value="1"/>
</dbReference>
<feature type="repeat" description="PPR" evidence="3">
    <location>
        <begin position="243"/>
        <end position="277"/>
    </location>
</feature>
<evidence type="ECO:0000313" key="4">
    <source>
        <dbReference type="EMBL" id="PWA94151.1"/>
    </source>
</evidence>
<gene>
    <name evidence="4" type="ORF">CTI12_AA062880</name>
</gene>
<dbReference type="InterPro" id="IPR050667">
    <property type="entry name" value="PPR-containing_protein"/>
</dbReference>
<feature type="repeat" description="PPR" evidence="3">
    <location>
        <begin position="208"/>
        <end position="242"/>
    </location>
</feature>
<name>A0A2U1Q808_ARTAN</name>
<dbReference type="Pfam" id="PF13041">
    <property type="entry name" value="PPR_2"/>
    <property type="match status" value="2"/>
</dbReference>
<evidence type="ECO:0000256" key="3">
    <source>
        <dbReference type="PROSITE-ProRule" id="PRU00708"/>
    </source>
</evidence>
<evidence type="ECO:0000313" key="5">
    <source>
        <dbReference type="Proteomes" id="UP000245207"/>
    </source>
</evidence>
<dbReference type="PANTHER" id="PTHR47939:SF5">
    <property type="entry name" value="PENTACOTRIPEPTIDE-REPEAT REGION OF PRORP DOMAIN-CONTAINING PROTEIN"/>
    <property type="match status" value="1"/>
</dbReference>
<comment type="caution">
    <text evidence="4">The sequence shown here is derived from an EMBL/GenBank/DDBJ whole genome shotgun (WGS) entry which is preliminary data.</text>
</comment>
<reference evidence="4 5" key="1">
    <citation type="journal article" date="2018" name="Mol. Plant">
        <title>The genome of Artemisia annua provides insight into the evolution of Asteraceae family and artemisinin biosynthesis.</title>
        <authorList>
            <person name="Shen Q."/>
            <person name="Zhang L."/>
            <person name="Liao Z."/>
            <person name="Wang S."/>
            <person name="Yan T."/>
            <person name="Shi P."/>
            <person name="Liu M."/>
            <person name="Fu X."/>
            <person name="Pan Q."/>
            <person name="Wang Y."/>
            <person name="Lv Z."/>
            <person name="Lu X."/>
            <person name="Zhang F."/>
            <person name="Jiang W."/>
            <person name="Ma Y."/>
            <person name="Chen M."/>
            <person name="Hao X."/>
            <person name="Li L."/>
            <person name="Tang Y."/>
            <person name="Lv G."/>
            <person name="Zhou Y."/>
            <person name="Sun X."/>
            <person name="Brodelius P.E."/>
            <person name="Rose J.K.C."/>
            <person name="Tang K."/>
        </authorList>
    </citation>
    <scope>NUCLEOTIDE SEQUENCE [LARGE SCALE GENOMIC DNA]</scope>
    <source>
        <strain evidence="5">cv. Huhao1</strain>
        <tissue evidence="4">Leaf</tissue>
    </source>
</reference>
<dbReference type="NCBIfam" id="TIGR00756">
    <property type="entry name" value="PPR"/>
    <property type="match status" value="6"/>
</dbReference>